<dbReference type="SUPFAM" id="SSF53901">
    <property type="entry name" value="Thiolase-like"/>
    <property type="match status" value="1"/>
</dbReference>
<sequence>MQYSKVYIESFGYELAPTIVTSDDLEKRLEPLYETLHFQKGQLEAITGISERRFWDPGYKMSEGAIKASQKAIEASDISPEAIGMLIYGGVCRDNLEPATACAVSHGLGLSPNTLICDVSNACLGVLNGMLQVANAIELGQISAGLVTACESSREIIDITIDHLLEVMDMDNFKKKIATLTGGSGAVAVLLTDESIAGRGSHRFVSGVVRSAAEHYKLCRWGPDTGIPAAGLNVMETDSVGVLQNGVTLGIATFNDFKKDLSLPDDKPDKIICHQVGAIHQRTILESIGIPKEKDFTTFEFLGNIGTVSLPITAAIASEREFLVPDDLVGFFGIGSGLNCIMLGIEW</sequence>
<keyword evidence="1" id="KW-0808">Transferase</keyword>
<proteinExistence type="predicted"/>
<dbReference type="PANTHER" id="PTHR34069:SF3">
    <property type="entry name" value="ACYL-COA:ACYL-COA ALKYLTRANSFERASE"/>
    <property type="match status" value="1"/>
</dbReference>
<dbReference type="PANTHER" id="PTHR34069">
    <property type="entry name" value="3-OXOACYL-[ACYL-CARRIER-PROTEIN] SYNTHASE 3"/>
    <property type="match status" value="1"/>
</dbReference>
<dbReference type="InterPro" id="IPR016039">
    <property type="entry name" value="Thiolase-like"/>
</dbReference>
<evidence type="ECO:0000256" key="2">
    <source>
        <dbReference type="ARBA" id="ARBA00023315"/>
    </source>
</evidence>
<comment type="caution">
    <text evidence="4">The sequence shown here is derived from an EMBL/GenBank/DDBJ whole genome shotgun (WGS) entry which is preliminary data.</text>
</comment>
<gene>
    <name evidence="4" type="ORF">H8E80_06810</name>
</gene>
<dbReference type="GO" id="GO:0044550">
    <property type="term" value="P:secondary metabolite biosynthetic process"/>
    <property type="evidence" value="ECO:0007669"/>
    <property type="project" value="TreeGrafter"/>
</dbReference>
<evidence type="ECO:0000259" key="3">
    <source>
        <dbReference type="Pfam" id="PF08541"/>
    </source>
</evidence>
<accession>A0A8J6T8D7</accession>
<keyword evidence="2" id="KW-0012">Acyltransferase</keyword>
<evidence type="ECO:0000313" key="5">
    <source>
        <dbReference type="Proteomes" id="UP000603545"/>
    </source>
</evidence>
<dbReference type="AlphaFoldDB" id="A0A8J6T8D7"/>
<dbReference type="NCBIfam" id="NF006720">
    <property type="entry name" value="PRK09258.1"/>
    <property type="match status" value="1"/>
</dbReference>
<name>A0A8J6T8D7_9BACT</name>
<reference evidence="4 5" key="1">
    <citation type="submission" date="2020-08" db="EMBL/GenBank/DDBJ databases">
        <title>Bridging the membrane lipid divide: bacteria of the FCB group superphylum have the potential to synthesize archaeal ether lipids.</title>
        <authorList>
            <person name="Villanueva L."/>
            <person name="Von Meijenfeldt F.A.B."/>
            <person name="Westbye A.B."/>
            <person name="Yadav S."/>
            <person name="Hopmans E.C."/>
            <person name="Dutilh B.E."/>
            <person name="Sinninghe Damste J.S."/>
        </authorList>
    </citation>
    <scope>NUCLEOTIDE SEQUENCE [LARGE SCALE GENOMIC DNA]</scope>
    <source>
        <strain evidence="4">NIOZ-UU82</strain>
    </source>
</reference>
<evidence type="ECO:0000256" key="1">
    <source>
        <dbReference type="ARBA" id="ARBA00022679"/>
    </source>
</evidence>
<dbReference type="InterPro" id="IPR013747">
    <property type="entry name" value="ACP_syn_III_C"/>
</dbReference>
<dbReference type="Proteomes" id="UP000603545">
    <property type="component" value="Unassembled WGS sequence"/>
</dbReference>
<dbReference type="Pfam" id="PF08541">
    <property type="entry name" value="ACP_syn_III_C"/>
    <property type="match status" value="1"/>
</dbReference>
<dbReference type="GO" id="GO:0016746">
    <property type="term" value="F:acyltransferase activity"/>
    <property type="evidence" value="ECO:0007669"/>
    <property type="project" value="UniProtKB-KW"/>
</dbReference>
<dbReference type="EMBL" id="JACNLL010000063">
    <property type="protein sequence ID" value="MBC8199739.1"/>
    <property type="molecule type" value="Genomic_DNA"/>
</dbReference>
<evidence type="ECO:0000313" key="4">
    <source>
        <dbReference type="EMBL" id="MBC8199739.1"/>
    </source>
</evidence>
<dbReference type="Gene3D" id="3.40.47.10">
    <property type="match status" value="2"/>
</dbReference>
<organism evidence="4 5">
    <name type="scientific">Candidatus Desulfaltia bathyphila</name>
    <dbReference type="NCBI Taxonomy" id="2841697"/>
    <lineage>
        <taxon>Bacteria</taxon>
        <taxon>Pseudomonadati</taxon>
        <taxon>Thermodesulfobacteriota</taxon>
        <taxon>Desulfobacteria</taxon>
        <taxon>Desulfobacterales</taxon>
        <taxon>Desulfobacterales incertae sedis</taxon>
        <taxon>Candidatus Desulfaltia</taxon>
    </lineage>
</organism>
<protein>
    <submittedName>
        <fullName evidence="4">3-oxoacyl-ACP synthase III</fullName>
    </submittedName>
</protein>
<feature type="domain" description="Beta-ketoacyl-[acyl-carrier-protein] synthase III C-terminal" evidence="3">
    <location>
        <begin position="268"/>
        <end position="345"/>
    </location>
</feature>